<evidence type="ECO:0000313" key="3">
    <source>
        <dbReference type="Proteomes" id="UP000682892"/>
    </source>
</evidence>
<dbReference type="VEuPathDB" id="VectorBase:AAEL004881"/>
<feature type="compositionally biased region" description="Basic and acidic residues" evidence="1">
    <location>
        <begin position="117"/>
        <end position="128"/>
    </location>
</feature>
<feature type="region of interest" description="Disordered" evidence="1">
    <location>
        <begin position="117"/>
        <end position="253"/>
    </location>
</feature>
<protein>
    <submittedName>
        <fullName evidence="2">AAEL012954-PA</fullName>
    </submittedName>
</protein>
<dbReference type="InterPro" id="IPR051489">
    <property type="entry name" value="ADAM_Metalloproteinase"/>
</dbReference>
<feature type="compositionally biased region" description="Basic and acidic residues" evidence="1">
    <location>
        <begin position="165"/>
        <end position="179"/>
    </location>
</feature>
<organism evidence="2 3">
    <name type="scientific">Aedes aegypti</name>
    <name type="common">Yellowfever mosquito</name>
    <name type="synonym">Culex aegypti</name>
    <dbReference type="NCBI Taxonomy" id="7159"/>
    <lineage>
        <taxon>Eukaryota</taxon>
        <taxon>Metazoa</taxon>
        <taxon>Ecdysozoa</taxon>
        <taxon>Arthropoda</taxon>
        <taxon>Hexapoda</taxon>
        <taxon>Insecta</taxon>
        <taxon>Pterygota</taxon>
        <taxon>Neoptera</taxon>
        <taxon>Endopterygota</taxon>
        <taxon>Diptera</taxon>
        <taxon>Nematocera</taxon>
        <taxon>Culicoidea</taxon>
        <taxon>Culicidae</taxon>
        <taxon>Culicinae</taxon>
        <taxon>Aedini</taxon>
        <taxon>Aedes</taxon>
        <taxon>Stegomyia</taxon>
    </lineage>
</organism>
<accession>Q16KK5</accession>
<gene>
    <name evidence="2" type="ORF">AaeL_AAEL012954</name>
</gene>
<dbReference type="AlphaFoldDB" id="Q16KK5"/>
<dbReference type="GO" id="GO:0007219">
    <property type="term" value="P:Notch signaling pathway"/>
    <property type="evidence" value="ECO:0007669"/>
    <property type="project" value="TreeGrafter"/>
</dbReference>
<evidence type="ECO:0000256" key="1">
    <source>
        <dbReference type="SAM" id="MobiDB-lite"/>
    </source>
</evidence>
<feature type="compositionally biased region" description="Low complexity" evidence="1">
    <location>
        <begin position="133"/>
        <end position="164"/>
    </location>
</feature>
<dbReference type="Proteomes" id="UP000682892">
    <property type="component" value="Unassembled WGS sequence"/>
</dbReference>
<feature type="compositionally biased region" description="Basic and acidic residues" evidence="1">
    <location>
        <begin position="207"/>
        <end position="217"/>
    </location>
</feature>
<evidence type="ECO:0000313" key="2">
    <source>
        <dbReference type="EMBL" id="EAT34840.1"/>
    </source>
</evidence>
<dbReference type="PANTHER" id="PTHR45702:SF3">
    <property type="entry name" value="KUZBANIAN-LIKE, ISOFORM A"/>
    <property type="match status" value="1"/>
</dbReference>
<dbReference type="eggNOG" id="KOG3658">
    <property type="taxonomic scope" value="Eukaryota"/>
</dbReference>
<proteinExistence type="predicted"/>
<dbReference type="GO" id="GO:0004222">
    <property type="term" value="F:metalloendopeptidase activity"/>
    <property type="evidence" value="ECO:0007669"/>
    <property type="project" value="TreeGrafter"/>
</dbReference>
<dbReference type="EMBL" id="CH477952">
    <property type="protein sequence ID" value="EAT34840.1"/>
    <property type="molecule type" value="Genomic_DNA"/>
</dbReference>
<dbReference type="PANTHER" id="PTHR45702">
    <property type="entry name" value="ADAM10/ADAM17 METALLOPEPTIDASE FAMILY MEMBER"/>
    <property type="match status" value="1"/>
</dbReference>
<reference evidence="2" key="1">
    <citation type="submission" date="2005-10" db="EMBL/GenBank/DDBJ databases">
        <authorList>
            <person name="Loftus B.J."/>
            <person name="Nene V.M."/>
            <person name="Hannick L.I."/>
            <person name="Bidwell S."/>
            <person name="Haas B."/>
            <person name="Amedeo P."/>
            <person name="Orvis J."/>
            <person name="Wortman J.R."/>
            <person name="White O.R."/>
            <person name="Salzberg S."/>
            <person name="Shumway M."/>
            <person name="Koo H."/>
            <person name="Zhao Y."/>
            <person name="Holmes M."/>
            <person name="Miller J."/>
            <person name="Schatz M."/>
            <person name="Pop M."/>
            <person name="Pai G."/>
            <person name="Utterback T."/>
            <person name="Rogers Y.-H."/>
            <person name="Kravitz S."/>
            <person name="Fraser C.M."/>
        </authorList>
    </citation>
    <scope>NUCLEOTIDE SEQUENCE</scope>
    <source>
        <strain evidence="2">Liverpool</strain>
    </source>
</reference>
<dbReference type="GO" id="GO:0006509">
    <property type="term" value="P:membrane protein ectodomain proteolysis"/>
    <property type="evidence" value="ECO:0007669"/>
    <property type="project" value="TreeGrafter"/>
</dbReference>
<dbReference type="PaxDb" id="7159-AAEL012954-PA"/>
<reference evidence="2" key="2">
    <citation type="journal article" date="2007" name="Science">
        <title>Genome sequence of Aedes aegypti, a major arbovirus vector.</title>
        <authorList>
            <person name="Nene V."/>
            <person name="Wortman J.R."/>
            <person name="Lawson D."/>
            <person name="Haas B."/>
            <person name="Kodira C."/>
            <person name="Tu Z.J."/>
            <person name="Loftus B."/>
            <person name="Xi Z."/>
            <person name="Megy K."/>
            <person name="Grabherr M."/>
            <person name="Ren Q."/>
            <person name="Zdobnov E.M."/>
            <person name="Lobo N.F."/>
            <person name="Campbell K.S."/>
            <person name="Brown S.E."/>
            <person name="Bonaldo M.F."/>
            <person name="Zhu J."/>
            <person name="Sinkins S.P."/>
            <person name="Hogenkamp D.G."/>
            <person name="Amedeo P."/>
            <person name="Arensburger P."/>
            <person name="Atkinson P.W."/>
            <person name="Bidwell S."/>
            <person name="Biedler J."/>
            <person name="Birney E."/>
            <person name="Bruggner R.V."/>
            <person name="Costas J."/>
            <person name="Coy M.R."/>
            <person name="Crabtree J."/>
            <person name="Crawford M."/>
            <person name="Debruyn B."/>
            <person name="Decaprio D."/>
            <person name="Eiglmeier K."/>
            <person name="Eisenstadt E."/>
            <person name="El-Dorry H."/>
            <person name="Gelbart W.M."/>
            <person name="Gomes S.L."/>
            <person name="Hammond M."/>
            <person name="Hannick L.I."/>
            <person name="Hogan J.R."/>
            <person name="Holmes M.H."/>
            <person name="Jaffe D."/>
            <person name="Johnston J.S."/>
            <person name="Kennedy R.C."/>
            <person name="Koo H."/>
            <person name="Kravitz S."/>
            <person name="Kriventseva E.V."/>
            <person name="Kulp D."/>
            <person name="Labutti K."/>
            <person name="Lee E."/>
            <person name="Li S."/>
            <person name="Lovin D.D."/>
            <person name="Mao C."/>
            <person name="Mauceli E."/>
            <person name="Menck C.F."/>
            <person name="Miller J.R."/>
            <person name="Montgomery P."/>
            <person name="Mori A."/>
            <person name="Nascimento A.L."/>
            <person name="Naveira H.F."/>
            <person name="Nusbaum C."/>
            <person name="O'leary S."/>
            <person name="Orvis J."/>
            <person name="Pertea M."/>
            <person name="Quesneville H."/>
            <person name="Reidenbach K.R."/>
            <person name="Rogers Y.H."/>
            <person name="Roth C.W."/>
            <person name="Schneider J.R."/>
            <person name="Schatz M."/>
            <person name="Shumway M."/>
            <person name="Stanke M."/>
            <person name="Stinson E.O."/>
            <person name="Tubio J.M."/>
            <person name="Vanzee J.P."/>
            <person name="Verjovski-Almeida S."/>
            <person name="Werner D."/>
            <person name="White O."/>
            <person name="Wyder S."/>
            <person name="Zeng Q."/>
            <person name="Zhao Q."/>
            <person name="Zhao Y."/>
            <person name="Hill C.A."/>
            <person name="Raikhel A.S."/>
            <person name="Soares M.B."/>
            <person name="Knudson D.L."/>
            <person name="Lee N.H."/>
            <person name="Galagan J."/>
            <person name="Salzberg S.L."/>
            <person name="Paulsen I.T."/>
            <person name="Dimopoulos G."/>
            <person name="Collins F.H."/>
            <person name="Birren B."/>
            <person name="Fraser-Liggett C.M."/>
            <person name="Severson D.W."/>
        </authorList>
    </citation>
    <scope>NUCLEOTIDE SEQUENCE [LARGE SCALE GENOMIC DNA]</scope>
    <source>
        <strain evidence="2">Liverpool</strain>
    </source>
</reference>
<reference evidence="2" key="3">
    <citation type="submission" date="2012-09" db="EMBL/GenBank/DDBJ databases">
        <authorList>
            <consortium name="VectorBase"/>
        </authorList>
    </citation>
    <scope>NUCLEOTIDE SEQUENCE</scope>
    <source>
        <strain evidence="2">Liverpool</strain>
    </source>
</reference>
<dbReference type="GO" id="GO:0005886">
    <property type="term" value="C:plasma membrane"/>
    <property type="evidence" value="ECO:0007669"/>
    <property type="project" value="TreeGrafter"/>
</dbReference>
<name>Q16KK5_AEDAE</name>
<dbReference type="PhylomeDB" id="Q16KK5"/>
<feature type="compositionally biased region" description="Basic residues" evidence="1">
    <location>
        <begin position="241"/>
        <end position="253"/>
    </location>
</feature>
<dbReference type="OMA" id="MGHCIST"/>
<sequence>MNILPSRLNWLPLFGTGASHFSFVVVRYRCLPLKPDSGHRIQKDESLNNPEFITDSERDESGSHVHGVLTSDNLFDGTIVTNLEQYYIEPAARYGPELERHGVHTVIYKLSDVKIRQNHHSHDGDRDGSVAVSSSSSHTSSHNHSHSSSGSSISSDSDKSSTTSSDDRRAEESEPKSRAEEEEEALAAQNQLNQKSDDSGNSGRTRSTSDRGSDRLSRQSVKSVEDAREDEEAMGDGELVRRKRSNRKSDIKRRKRWLPEEVSFLEISVQWFVTVTM</sequence>
<dbReference type="HOGENOM" id="CLU_1005486_0_0_1"/>